<dbReference type="InterPro" id="IPR039424">
    <property type="entry name" value="SBP_5"/>
</dbReference>
<dbReference type="Pfam" id="PF00496">
    <property type="entry name" value="SBP_bac_5"/>
    <property type="match status" value="1"/>
</dbReference>
<feature type="domain" description="Solute-binding protein family 5" evidence="5">
    <location>
        <begin position="112"/>
        <end position="498"/>
    </location>
</feature>
<dbReference type="Gene3D" id="3.40.190.10">
    <property type="entry name" value="Periplasmic binding protein-like II"/>
    <property type="match status" value="1"/>
</dbReference>
<dbReference type="CDD" id="cd08497">
    <property type="entry name" value="MbnE-like"/>
    <property type="match status" value="1"/>
</dbReference>
<dbReference type="Proteomes" id="UP000325255">
    <property type="component" value="Unassembled WGS sequence"/>
</dbReference>
<keyword evidence="7" id="KW-1185">Reference proteome</keyword>
<dbReference type="PANTHER" id="PTHR30290:SF64">
    <property type="entry name" value="ABC TRANSPORTER PERIPLASMIC BINDING PROTEIN"/>
    <property type="match status" value="1"/>
</dbReference>
<dbReference type="GO" id="GO:0030288">
    <property type="term" value="C:outer membrane-bounded periplasmic space"/>
    <property type="evidence" value="ECO:0007669"/>
    <property type="project" value="TreeGrafter"/>
</dbReference>
<feature type="signal peptide" evidence="4">
    <location>
        <begin position="1"/>
        <end position="24"/>
    </location>
</feature>
<accession>A0A5M6IVU2</accession>
<dbReference type="GO" id="GO:0015833">
    <property type="term" value="P:peptide transport"/>
    <property type="evidence" value="ECO:0007669"/>
    <property type="project" value="TreeGrafter"/>
</dbReference>
<dbReference type="GO" id="GO:0043190">
    <property type="term" value="C:ATP-binding cassette (ABC) transporter complex"/>
    <property type="evidence" value="ECO:0007669"/>
    <property type="project" value="InterPro"/>
</dbReference>
<organism evidence="6 7">
    <name type="scientific">Rhodovastum atsumiense</name>
    <dbReference type="NCBI Taxonomy" id="504468"/>
    <lineage>
        <taxon>Bacteria</taxon>
        <taxon>Pseudomonadati</taxon>
        <taxon>Pseudomonadota</taxon>
        <taxon>Alphaproteobacteria</taxon>
        <taxon>Acetobacterales</taxon>
        <taxon>Acetobacteraceae</taxon>
        <taxon>Rhodovastum</taxon>
    </lineage>
</organism>
<evidence type="ECO:0000313" key="7">
    <source>
        <dbReference type="Proteomes" id="UP000325255"/>
    </source>
</evidence>
<dbReference type="GO" id="GO:1904680">
    <property type="term" value="F:peptide transmembrane transporter activity"/>
    <property type="evidence" value="ECO:0007669"/>
    <property type="project" value="TreeGrafter"/>
</dbReference>
<dbReference type="SUPFAM" id="SSF53850">
    <property type="entry name" value="Periplasmic binding protein-like II"/>
    <property type="match status" value="1"/>
</dbReference>
<comment type="caution">
    <text evidence="6">The sequence shown here is derived from an EMBL/GenBank/DDBJ whole genome shotgun (WGS) entry which is preliminary data.</text>
</comment>
<sequence>MRIIALITALLACAPVAGAPPAHAEAPTRSHGVSLLGAPALPPDFPYFPWVNPDAPKGGEVALGAVGTFDSLNPFIVRGRAAGAAGRIYDTLMVRNFDEAQTEYGNLAGVIEIPADHMGVAFELRPEARFHDGTPVTADDVVWSFNTLRDKGRPNYRQYYGDVTEAVVEGPRRVVFRFRTHANRELPMILGDLAVLPRRFWEGREFDRPLTDVPLGSGPYRIGKVDFGRSITLERVPDWWGRDLPVAKGLYNFDRIRTEYFRDGTVAMEAFKAGQIDYRSENIAKNWATAYDFPAVQKGLVRKESIRHRLPTGMQGWAMNTRRPLFQDRRVREALALAFDFEWANANLFYGEYTRTESYFSNSDLASSGTPQGAELALLDKWRGKLPPELFTQPFRLPVTDGSGNNREGLRRGLALLKEAGWTVKDRKLVDAQGRPFTFEILLSEPTFERVALPYKQWLSRLGIEASVRTVDAAQYQRRLDTYDYDMTMMVIPQSESPGNEQVGFWTCGAVNLEGGDNLMGVCDPVVDALVPQVVTAADRTQLLTTVHALDRVLLWGWYMVPNWHLQSVWIAYWDRFGRPSAPVRPGVVFDSWWVSPEKDTALQAARRAGP</sequence>
<name>A0A5M6IVU2_9PROT</name>
<dbReference type="RefSeq" id="WP_150040501.1">
    <property type="nucleotide sequence ID" value="NZ_OW485601.1"/>
</dbReference>
<dbReference type="PANTHER" id="PTHR30290">
    <property type="entry name" value="PERIPLASMIC BINDING COMPONENT OF ABC TRANSPORTER"/>
    <property type="match status" value="1"/>
</dbReference>
<dbReference type="InterPro" id="IPR030678">
    <property type="entry name" value="Peptide/Ni-bd"/>
</dbReference>
<comment type="subcellular location">
    <subcellularLocation>
        <location evidence="1">Periplasm</location>
    </subcellularLocation>
</comment>
<evidence type="ECO:0000313" key="6">
    <source>
        <dbReference type="EMBL" id="KAA5612402.1"/>
    </source>
</evidence>
<dbReference type="AlphaFoldDB" id="A0A5M6IVU2"/>
<gene>
    <name evidence="6" type="ORF">F1189_09500</name>
</gene>
<reference evidence="6 7" key="1">
    <citation type="submission" date="2019-09" db="EMBL/GenBank/DDBJ databases">
        <title>Genome sequence of Rhodovastum atsumiense, a diverse member of the Acetobacteraceae family of non-sulfur purple photosynthetic bacteria.</title>
        <authorList>
            <person name="Meyer T."/>
            <person name="Kyndt J."/>
        </authorList>
    </citation>
    <scope>NUCLEOTIDE SEQUENCE [LARGE SCALE GENOMIC DNA]</scope>
    <source>
        <strain evidence="6 7">DSM 21279</strain>
    </source>
</reference>
<evidence type="ECO:0000259" key="5">
    <source>
        <dbReference type="Pfam" id="PF00496"/>
    </source>
</evidence>
<evidence type="ECO:0000256" key="4">
    <source>
        <dbReference type="SAM" id="SignalP"/>
    </source>
</evidence>
<dbReference type="PIRSF" id="PIRSF002741">
    <property type="entry name" value="MppA"/>
    <property type="match status" value="1"/>
</dbReference>
<dbReference type="InterPro" id="IPR000914">
    <property type="entry name" value="SBP_5_dom"/>
</dbReference>
<evidence type="ECO:0000256" key="3">
    <source>
        <dbReference type="ARBA" id="ARBA00022729"/>
    </source>
</evidence>
<keyword evidence="3 4" id="KW-0732">Signal</keyword>
<evidence type="ECO:0000256" key="2">
    <source>
        <dbReference type="ARBA" id="ARBA00005695"/>
    </source>
</evidence>
<proteinExistence type="inferred from homology"/>
<dbReference type="GO" id="GO:0042884">
    <property type="term" value="P:microcin transport"/>
    <property type="evidence" value="ECO:0007669"/>
    <property type="project" value="TreeGrafter"/>
</dbReference>
<dbReference type="EMBL" id="VWPK01000012">
    <property type="protein sequence ID" value="KAA5612402.1"/>
    <property type="molecule type" value="Genomic_DNA"/>
</dbReference>
<dbReference type="OrthoDB" id="9803988at2"/>
<evidence type="ECO:0000256" key="1">
    <source>
        <dbReference type="ARBA" id="ARBA00004418"/>
    </source>
</evidence>
<comment type="similarity">
    <text evidence="2">Belongs to the bacterial solute-binding protein 5 family.</text>
</comment>
<feature type="chain" id="PRO_5024321233" evidence="4">
    <location>
        <begin position="25"/>
        <end position="611"/>
    </location>
</feature>
<protein>
    <submittedName>
        <fullName evidence="6">ABC transporter substrate-binding protein</fullName>
    </submittedName>
</protein>
<dbReference type="Gene3D" id="3.10.105.10">
    <property type="entry name" value="Dipeptide-binding Protein, Domain 3"/>
    <property type="match status" value="1"/>
</dbReference>